<sequence length="584" mass="64986">MTYEKGIPDYAMVPAKELEESVIVPITKGAIYSPVQVTDITEKQSTLLTLEEDILVPDIKPDLHEILLISGKPCLAVRETDQIARGDDYINVSGEVELQALYLPEKQEHGCPLVSIQTKIPFKDQWHMDLTPGTSLTLSCRTESIEHMVINERKFRVKIVLCVTAREYKDTKAEIFEGIIDEDLQTLKENIEVSSVVLRKKDSLSIREDIFPKESCRPESLLKQDICVVENYQQTAGDKIVVNGFIYVNLLYLTSSGEDDSSAHPEQGELLVSAAGSEPDGSQMASAAAASKDTSACFDNICQMQDRVEFTQFIPLPQAGDFSGVDICFDDSRLRIKLTQDDNGKDVFRLEGELLTYAALYRNSQRELIADGYHREKNFVCEFEEISCKTLVGFSTGEASVREIISVDGHQQEAARILYTSASVVSGESRLDQNKIITEGIICADIICLGTQDDCCLFVQKGSLPFRVVTAAPQLCGNEIVTQKIFLKDIWAEKINGKQIEFNGTVLVCAQILKPTPFRLIKNPAFEEGSDPRGVSSMVIYICRPGDTLWNIAKKFKTTMTSIRTINGLSDDLLSEGQKLLMVK</sequence>
<proteinExistence type="predicted"/>
<evidence type="ECO:0000313" key="2">
    <source>
        <dbReference type="EMBL" id="HIU26941.1"/>
    </source>
</evidence>
<dbReference type="InterPro" id="IPR036779">
    <property type="entry name" value="LysM_dom_sf"/>
</dbReference>
<gene>
    <name evidence="2" type="ORF">IAD16_00990</name>
</gene>
<dbReference type="SMART" id="SM00257">
    <property type="entry name" value="LysM"/>
    <property type="match status" value="1"/>
</dbReference>
<dbReference type="InterPro" id="IPR018392">
    <property type="entry name" value="LysM"/>
</dbReference>
<dbReference type="AlphaFoldDB" id="A0A9D1I220"/>
<dbReference type="Proteomes" id="UP000824091">
    <property type="component" value="Unassembled WGS sequence"/>
</dbReference>
<dbReference type="Gene3D" id="3.10.350.10">
    <property type="entry name" value="LysM domain"/>
    <property type="match status" value="1"/>
</dbReference>
<dbReference type="EMBL" id="DVMO01000015">
    <property type="protein sequence ID" value="HIU26941.1"/>
    <property type="molecule type" value="Genomic_DNA"/>
</dbReference>
<evidence type="ECO:0000313" key="3">
    <source>
        <dbReference type="Proteomes" id="UP000824091"/>
    </source>
</evidence>
<comment type="caution">
    <text evidence="2">The sequence shown here is derived from an EMBL/GenBank/DDBJ whole genome shotgun (WGS) entry which is preliminary data.</text>
</comment>
<dbReference type="Pfam" id="PF01476">
    <property type="entry name" value="LysM"/>
    <property type="match status" value="1"/>
</dbReference>
<organism evidence="2 3">
    <name type="scientific">Candidatus Fimisoma avicola</name>
    <dbReference type="NCBI Taxonomy" id="2840826"/>
    <lineage>
        <taxon>Bacteria</taxon>
        <taxon>Bacillati</taxon>
        <taxon>Bacillota</taxon>
        <taxon>Clostridia</taxon>
        <taxon>Eubacteriales</taxon>
        <taxon>Candidatus Fimisoma</taxon>
    </lineage>
</organism>
<protein>
    <submittedName>
        <fullName evidence="2">DUF3794 domain-containing protein</fullName>
    </submittedName>
</protein>
<dbReference type="PROSITE" id="PS51782">
    <property type="entry name" value="LYSM"/>
    <property type="match status" value="1"/>
</dbReference>
<reference evidence="2" key="2">
    <citation type="journal article" date="2021" name="PeerJ">
        <title>Extensive microbial diversity within the chicken gut microbiome revealed by metagenomics and culture.</title>
        <authorList>
            <person name="Gilroy R."/>
            <person name="Ravi A."/>
            <person name="Getino M."/>
            <person name="Pursley I."/>
            <person name="Horton D.L."/>
            <person name="Alikhan N.F."/>
            <person name="Baker D."/>
            <person name="Gharbi K."/>
            <person name="Hall N."/>
            <person name="Watson M."/>
            <person name="Adriaenssens E.M."/>
            <person name="Foster-Nyarko E."/>
            <person name="Jarju S."/>
            <person name="Secka A."/>
            <person name="Antonio M."/>
            <person name="Oren A."/>
            <person name="Chaudhuri R.R."/>
            <person name="La Ragione R."/>
            <person name="Hildebrand F."/>
            <person name="Pallen M.J."/>
        </authorList>
    </citation>
    <scope>NUCLEOTIDE SEQUENCE</scope>
    <source>
        <strain evidence="2">11300</strain>
    </source>
</reference>
<dbReference type="SUPFAM" id="SSF54106">
    <property type="entry name" value="LysM domain"/>
    <property type="match status" value="1"/>
</dbReference>
<feature type="domain" description="LysM" evidence="1">
    <location>
        <begin position="539"/>
        <end position="582"/>
    </location>
</feature>
<name>A0A9D1I220_9FIRM</name>
<dbReference type="CDD" id="cd00118">
    <property type="entry name" value="LysM"/>
    <property type="match status" value="1"/>
</dbReference>
<accession>A0A9D1I220</accession>
<evidence type="ECO:0000259" key="1">
    <source>
        <dbReference type="PROSITE" id="PS51782"/>
    </source>
</evidence>
<reference evidence="2" key="1">
    <citation type="submission" date="2020-10" db="EMBL/GenBank/DDBJ databases">
        <authorList>
            <person name="Gilroy R."/>
        </authorList>
    </citation>
    <scope>NUCLEOTIDE SEQUENCE</scope>
    <source>
        <strain evidence="2">11300</strain>
    </source>
</reference>